<proteinExistence type="predicted"/>
<accession>A0AAV2BCQ9</accession>
<reference evidence="1 2" key="1">
    <citation type="submission" date="2024-04" db="EMBL/GenBank/DDBJ databases">
        <authorList>
            <person name="Rising A."/>
            <person name="Reimegard J."/>
            <person name="Sonavane S."/>
            <person name="Akerstrom W."/>
            <person name="Nylinder S."/>
            <person name="Hedman E."/>
            <person name="Kallberg Y."/>
        </authorList>
    </citation>
    <scope>NUCLEOTIDE SEQUENCE [LARGE SCALE GENOMIC DNA]</scope>
</reference>
<protein>
    <recommendedName>
        <fullName evidence="3">Ribosomal protein L36</fullName>
    </recommendedName>
</protein>
<name>A0AAV2BCQ9_9ARAC</name>
<dbReference type="AlphaFoldDB" id="A0AAV2BCQ9"/>
<organism evidence="1 2">
    <name type="scientific">Larinioides sclopetarius</name>
    <dbReference type="NCBI Taxonomy" id="280406"/>
    <lineage>
        <taxon>Eukaryota</taxon>
        <taxon>Metazoa</taxon>
        <taxon>Ecdysozoa</taxon>
        <taxon>Arthropoda</taxon>
        <taxon>Chelicerata</taxon>
        <taxon>Arachnida</taxon>
        <taxon>Araneae</taxon>
        <taxon>Araneomorphae</taxon>
        <taxon>Entelegynae</taxon>
        <taxon>Araneoidea</taxon>
        <taxon>Araneidae</taxon>
        <taxon>Larinioides</taxon>
    </lineage>
</organism>
<evidence type="ECO:0000313" key="1">
    <source>
        <dbReference type="EMBL" id="CAL1293414.1"/>
    </source>
</evidence>
<dbReference type="Proteomes" id="UP001497382">
    <property type="component" value="Unassembled WGS sequence"/>
</dbReference>
<dbReference type="EMBL" id="CAXIEN010000326">
    <property type="protein sequence ID" value="CAL1293414.1"/>
    <property type="molecule type" value="Genomic_DNA"/>
</dbReference>
<sequence length="46" mass="5500">MKKSSYCIHYVLRVPGNFFYLKKHRRLRFRRSSSLVASLLNELLGN</sequence>
<keyword evidence="2" id="KW-1185">Reference proteome</keyword>
<comment type="caution">
    <text evidence="1">The sequence shown here is derived from an EMBL/GenBank/DDBJ whole genome shotgun (WGS) entry which is preliminary data.</text>
</comment>
<evidence type="ECO:0008006" key="3">
    <source>
        <dbReference type="Google" id="ProtNLM"/>
    </source>
</evidence>
<gene>
    <name evidence="1" type="ORF">LARSCL_LOCUS18177</name>
</gene>
<evidence type="ECO:0000313" key="2">
    <source>
        <dbReference type="Proteomes" id="UP001497382"/>
    </source>
</evidence>